<dbReference type="NCBIfam" id="TIGR04183">
    <property type="entry name" value="Por_Secre_tail"/>
    <property type="match status" value="1"/>
</dbReference>
<dbReference type="EMBL" id="CP009928">
    <property type="protein sequence ID" value="AKK73627.1"/>
    <property type="molecule type" value="Genomic_DNA"/>
</dbReference>
<dbReference type="Gene3D" id="3.40.50.410">
    <property type="entry name" value="von Willebrand factor, type A domain"/>
    <property type="match status" value="1"/>
</dbReference>
<reference evidence="4 5" key="1">
    <citation type="submission" date="2014-11" db="EMBL/GenBank/DDBJ databases">
        <authorList>
            <person name="Park G.-S."/>
            <person name="Hong S.-J."/>
            <person name="Jung B.K."/>
            <person name="Khan A.R."/>
            <person name="Kwak Y."/>
            <person name="Shin J.-H."/>
        </authorList>
    </citation>
    <scope>NUCLEOTIDE SEQUENCE [LARGE SCALE GENOMIC DNA]</scope>
    <source>
        <strain evidence="4 5">DSM 27622</strain>
    </source>
</reference>
<dbReference type="KEGG" id="cgn:OK18_14375"/>
<gene>
    <name evidence="4" type="ORF">OK18_14375</name>
</gene>
<dbReference type="InterPro" id="IPR002035">
    <property type="entry name" value="VWF_A"/>
</dbReference>
<dbReference type="Proteomes" id="UP000035213">
    <property type="component" value="Chromosome"/>
</dbReference>
<dbReference type="PATRIC" id="fig|1324352.5.peg.2995"/>
<keyword evidence="1 2" id="KW-0732">Signal</keyword>
<evidence type="ECO:0000313" key="5">
    <source>
        <dbReference type="Proteomes" id="UP000035213"/>
    </source>
</evidence>
<name>A0A0G3M9C5_CHRGL</name>
<organism evidence="4 5">
    <name type="scientific">Chryseobacterium gallinarum</name>
    <dbReference type="NCBI Taxonomy" id="1324352"/>
    <lineage>
        <taxon>Bacteria</taxon>
        <taxon>Pseudomonadati</taxon>
        <taxon>Bacteroidota</taxon>
        <taxon>Flavobacteriia</taxon>
        <taxon>Flavobacteriales</taxon>
        <taxon>Weeksellaceae</taxon>
        <taxon>Chryseobacterium group</taxon>
        <taxon>Chryseobacterium</taxon>
    </lineage>
</organism>
<evidence type="ECO:0000256" key="2">
    <source>
        <dbReference type="SAM" id="SignalP"/>
    </source>
</evidence>
<dbReference type="SUPFAM" id="SSF53300">
    <property type="entry name" value="vWA-like"/>
    <property type="match status" value="1"/>
</dbReference>
<feature type="signal peptide" evidence="2">
    <location>
        <begin position="1"/>
        <end position="22"/>
    </location>
</feature>
<dbReference type="Pfam" id="PF18962">
    <property type="entry name" value="Por_Secre_tail"/>
    <property type="match status" value="1"/>
</dbReference>
<sequence>MKKTFFFFFMALMSWSTFSAQANYIIMVDNGGSMTKTDYQAMRRGVIKLIEQLLACNPENKVAVVQYGNGILDHDTGIYKPLIYIESDYTNDFFTAQNFERRLDFGDHLQQSLGLVKNAIMGIPDPDIISPQKTLNGNKPERVIVFTDAERASASLDSYLVDPVYASNYNSYEAFANVMEFKTNIMTGNSIRFTLIHANSNNDAIEAAAAISSPFGPYSGPLETIPGDPSNGNSRSYFNRDTGFRMAPGEINYWKDIAESICDSNNGGTLDFVYEPGECIYQPGTIAGHYYLPSGATLQSLKVDMINLQTGEVYPVVSDPVFEAGNYFKIHFYSSYSFAEAINAGSTGWHKLRVKMNSNASTHTVYSWNKYPYFDFDIDMSCPQPVSFKSSVTEKAFRLTPNPTIGLFKLMMNKEMKSGTLEIRDLVGNTVYNKVLRGEKEIVIDLSSRKEGIYIVNVTTDKNETYSEKIIKQ</sequence>
<protein>
    <recommendedName>
        <fullName evidence="3">VWFA domain-containing protein</fullName>
    </recommendedName>
</protein>
<feature type="domain" description="VWFA" evidence="3">
    <location>
        <begin position="23"/>
        <end position="261"/>
    </location>
</feature>
<dbReference type="InterPro" id="IPR036465">
    <property type="entry name" value="vWFA_dom_sf"/>
</dbReference>
<dbReference type="OrthoDB" id="1274819at2"/>
<dbReference type="CDD" id="cd00198">
    <property type="entry name" value="vWFA"/>
    <property type="match status" value="1"/>
</dbReference>
<dbReference type="InterPro" id="IPR026444">
    <property type="entry name" value="Secre_tail"/>
</dbReference>
<accession>A0A0G3M9C5</accession>
<evidence type="ECO:0000256" key="1">
    <source>
        <dbReference type="ARBA" id="ARBA00022729"/>
    </source>
</evidence>
<dbReference type="AlphaFoldDB" id="A0A0G3M9C5"/>
<dbReference type="PROSITE" id="PS50234">
    <property type="entry name" value="VWFA"/>
    <property type="match status" value="1"/>
</dbReference>
<evidence type="ECO:0000313" key="4">
    <source>
        <dbReference type="EMBL" id="AKK73627.1"/>
    </source>
</evidence>
<dbReference type="Pfam" id="PF13519">
    <property type="entry name" value="VWA_2"/>
    <property type="match status" value="1"/>
</dbReference>
<proteinExistence type="predicted"/>
<dbReference type="STRING" id="1324352.OK18_14375"/>
<dbReference type="RefSeq" id="WP_053328416.1">
    <property type="nucleotide sequence ID" value="NZ_CP009928.1"/>
</dbReference>
<evidence type="ECO:0000259" key="3">
    <source>
        <dbReference type="PROSITE" id="PS50234"/>
    </source>
</evidence>
<feature type="chain" id="PRO_5005184871" description="VWFA domain-containing protein" evidence="2">
    <location>
        <begin position="23"/>
        <end position="473"/>
    </location>
</feature>